<name>A0ABW0SAZ0_9RHOB</name>
<organism evidence="2 3">
    <name type="scientific">Rubellimicrobium aerolatum</name>
    <dbReference type="NCBI Taxonomy" id="490979"/>
    <lineage>
        <taxon>Bacteria</taxon>
        <taxon>Pseudomonadati</taxon>
        <taxon>Pseudomonadota</taxon>
        <taxon>Alphaproteobacteria</taxon>
        <taxon>Rhodobacterales</taxon>
        <taxon>Roseobacteraceae</taxon>
        <taxon>Rubellimicrobium</taxon>
    </lineage>
</organism>
<accession>A0ABW0SAZ0</accession>
<gene>
    <name evidence="2" type="ORF">ACFPOC_06695</name>
</gene>
<dbReference type="InterPro" id="IPR036895">
    <property type="entry name" value="Uracil-DNA_glycosylase-like_sf"/>
</dbReference>
<dbReference type="InterPro" id="IPR005122">
    <property type="entry name" value="Uracil-DNA_glycosylase-like"/>
</dbReference>
<evidence type="ECO:0000313" key="2">
    <source>
        <dbReference type="EMBL" id="MFC5566108.1"/>
    </source>
</evidence>
<evidence type="ECO:0000259" key="1">
    <source>
        <dbReference type="Pfam" id="PF03167"/>
    </source>
</evidence>
<feature type="domain" description="Uracil-DNA glycosylase-like" evidence="1">
    <location>
        <begin position="29"/>
        <end position="152"/>
    </location>
</feature>
<dbReference type="RefSeq" id="WP_209838974.1">
    <property type="nucleotide sequence ID" value="NZ_JAGGJP010000004.1"/>
</dbReference>
<protein>
    <submittedName>
        <fullName evidence="2">Uracil-DNA glycosylase family protein</fullName>
    </submittedName>
</protein>
<sequence>MAPLAAHARDLRLRWPGLVPDMDPLDGGTAARVLLLLEKPGLQVTRTGFVSRDNPSPTSAAIRAFLAQAGLPRGQTILWNTIPAWNGTTRVTGDELARGRAELAAVLALLPALDTVILAGRRAQAAAPDLPPHLRLIRSAHPSPQVRAAFPDRWAAIPSLWARAARP</sequence>
<proteinExistence type="predicted"/>
<dbReference type="EMBL" id="JBHSNA010000004">
    <property type="protein sequence ID" value="MFC5566108.1"/>
    <property type="molecule type" value="Genomic_DNA"/>
</dbReference>
<dbReference type="SUPFAM" id="SSF52141">
    <property type="entry name" value="Uracil-DNA glycosylase-like"/>
    <property type="match status" value="1"/>
</dbReference>
<dbReference type="Proteomes" id="UP001596056">
    <property type="component" value="Unassembled WGS sequence"/>
</dbReference>
<evidence type="ECO:0000313" key="3">
    <source>
        <dbReference type="Proteomes" id="UP001596056"/>
    </source>
</evidence>
<reference evidence="3" key="1">
    <citation type="journal article" date="2019" name="Int. J. Syst. Evol. Microbiol.">
        <title>The Global Catalogue of Microorganisms (GCM) 10K type strain sequencing project: providing services to taxonomists for standard genome sequencing and annotation.</title>
        <authorList>
            <consortium name="The Broad Institute Genomics Platform"/>
            <consortium name="The Broad Institute Genome Sequencing Center for Infectious Disease"/>
            <person name="Wu L."/>
            <person name="Ma J."/>
        </authorList>
    </citation>
    <scope>NUCLEOTIDE SEQUENCE [LARGE SCALE GENOMIC DNA]</scope>
    <source>
        <strain evidence="3">KACC 11588</strain>
    </source>
</reference>
<comment type="caution">
    <text evidence="2">The sequence shown here is derived from an EMBL/GenBank/DDBJ whole genome shotgun (WGS) entry which is preliminary data.</text>
</comment>
<dbReference type="Gene3D" id="3.40.470.10">
    <property type="entry name" value="Uracil-DNA glycosylase-like domain"/>
    <property type="match status" value="1"/>
</dbReference>
<keyword evidence="3" id="KW-1185">Reference proteome</keyword>
<dbReference type="Pfam" id="PF03167">
    <property type="entry name" value="UDG"/>
    <property type="match status" value="1"/>
</dbReference>